<feature type="domain" description="SAM-dependent MTase RsmB/NOP-type" evidence="6">
    <location>
        <begin position="49"/>
        <end position="392"/>
    </location>
</feature>
<dbReference type="PANTHER" id="PTHR22808:SF1">
    <property type="entry name" value="RNA CYTOSINE-C(5)-METHYLTRANSFERASE NSUN2-RELATED"/>
    <property type="match status" value="1"/>
</dbReference>
<dbReference type="RefSeq" id="XP_001306540.1">
    <property type="nucleotide sequence ID" value="XM_001306539.1"/>
</dbReference>
<evidence type="ECO:0000256" key="4">
    <source>
        <dbReference type="ARBA" id="ARBA00022884"/>
    </source>
</evidence>
<dbReference type="OrthoDB" id="6093671at2759"/>
<dbReference type="VEuPathDB" id="TrichDB:TVAG_427320"/>
<dbReference type="STRING" id="5722.A2FNB4"/>
<feature type="binding site" evidence="5">
    <location>
        <position position="193"/>
    </location>
    <ligand>
        <name>S-adenosyl-L-methionine</name>
        <dbReference type="ChEBI" id="CHEBI:59789"/>
    </ligand>
</feature>
<feature type="binding site" evidence="5">
    <location>
        <begin position="162"/>
        <end position="168"/>
    </location>
    <ligand>
        <name>S-adenosyl-L-methionine</name>
        <dbReference type="ChEBI" id="CHEBI:59789"/>
    </ligand>
</feature>
<gene>
    <name evidence="7" type="ORF">TVAG_427320</name>
</gene>
<evidence type="ECO:0000313" key="7">
    <source>
        <dbReference type="EMBL" id="EAX93610.1"/>
    </source>
</evidence>
<dbReference type="KEGG" id="tva:4751331"/>
<dbReference type="FunFam" id="3.40.50.150:FF:000249">
    <property type="entry name" value="tRNA (Cytosine-5-)-methyltransferase, putative"/>
    <property type="match status" value="1"/>
</dbReference>
<keyword evidence="8" id="KW-1185">Reference proteome</keyword>
<evidence type="ECO:0000256" key="2">
    <source>
        <dbReference type="ARBA" id="ARBA00022679"/>
    </source>
</evidence>
<dbReference type="PRINTS" id="PR02008">
    <property type="entry name" value="RCMTFAMILY"/>
</dbReference>
<comment type="caution">
    <text evidence="5">Lacks conserved residue(s) required for the propagation of feature annotation.</text>
</comment>
<feature type="active site" description="Nucleophile" evidence="5">
    <location>
        <position position="289"/>
    </location>
</feature>
<evidence type="ECO:0000256" key="3">
    <source>
        <dbReference type="ARBA" id="ARBA00022691"/>
    </source>
</evidence>
<dbReference type="Gene3D" id="3.40.50.150">
    <property type="entry name" value="Vaccinia Virus protein VP39"/>
    <property type="match status" value="1"/>
</dbReference>
<proteinExistence type="inferred from homology"/>
<dbReference type="AlphaFoldDB" id="A2FNB4"/>
<dbReference type="InterPro" id="IPR049560">
    <property type="entry name" value="MeTrfase_RsmB-F_NOP2_cat"/>
</dbReference>
<dbReference type="SMR" id="A2FNB4"/>
<dbReference type="InParanoid" id="A2FNB4"/>
<dbReference type="EMBL" id="DS113902">
    <property type="protein sequence ID" value="EAX93610.1"/>
    <property type="molecule type" value="Genomic_DNA"/>
</dbReference>
<reference evidence="7" key="2">
    <citation type="journal article" date="2007" name="Science">
        <title>Draft genome sequence of the sexually transmitted pathogen Trichomonas vaginalis.</title>
        <authorList>
            <person name="Carlton J.M."/>
            <person name="Hirt R.P."/>
            <person name="Silva J.C."/>
            <person name="Delcher A.L."/>
            <person name="Schatz M."/>
            <person name="Zhao Q."/>
            <person name="Wortman J.R."/>
            <person name="Bidwell S.L."/>
            <person name="Alsmark U.C.M."/>
            <person name="Besteiro S."/>
            <person name="Sicheritz-Ponten T."/>
            <person name="Noel C.J."/>
            <person name="Dacks J.B."/>
            <person name="Foster P.G."/>
            <person name="Simillion C."/>
            <person name="Van de Peer Y."/>
            <person name="Miranda-Saavedra D."/>
            <person name="Barton G.J."/>
            <person name="Westrop G.D."/>
            <person name="Mueller S."/>
            <person name="Dessi D."/>
            <person name="Fiori P.L."/>
            <person name="Ren Q."/>
            <person name="Paulsen I."/>
            <person name="Zhang H."/>
            <person name="Bastida-Corcuera F.D."/>
            <person name="Simoes-Barbosa A."/>
            <person name="Brown M.T."/>
            <person name="Hayes R.D."/>
            <person name="Mukherjee M."/>
            <person name="Okumura C.Y."/>
            <person name="Schneider R."/>
            <person name="Smith A.J."/>
            <person name="Vanacova S."/>
            <person name="Villalvazo M."/>
            <person name="Haas B.J."/>
            <person name="Pertea M."/>
            <person name="Feldblyum T.V."/>
            <person name="Utterback T.R."/>
            <person name="Shu C.L."/>
            <person name="Osoegawa K."/>
            <person name="de Jong P.J."/>
            <person name="Hrdy I."/>
            <person name="Horvathova L."/>
            <person name="Zubacova Z."/>
            <person name="Dolezal P."/>
            <person name="Malik S.B."/>
            <person name="Logsdon J.M. Jr."/>
            <person name="Henze K."/>
            <person name="Gupta A."/>
            <person name="Wang C.C."/>
            <person name="Dunne R.L."/>
            <person name="Upcroft J.A."/>
            <person name="Upcroft P."/>
            <person name="White O."/>
            <person name="Salzberg S.L."/>
            <person name="Tang P."/>
            <person name="Chiu C.-H."/>
            <person name="Lee Y.-S."/>
            <person name="Embley T.M."/>
            <person name="Coombs G.H."/>
            <person name="Mottram J.C."/>
            <person name="Tachezy J."/>
            <person name="Fraser-Liggett C.M."/>
            <person name="Johnson P.J."/>
        </authorList>
    </citation>
    <scope>NUCLEOTIDE SEQUENCE [LARGE SCALE GENOMIC DNA]</scope>
    <source>
        <strain evidence="7">G3</strain>
    </source>
</reference>
<evidence type="ECO:0000259" key="6">
    <source>
        <dbReference type="PROSITE" id="PS51686"/>
    </source>
</evidence>
<dbReference type="PANTHER" id="PTHR22808">
    <property type="entry name" value="NCL1 YEAST -RELATED NOL1/NOP2/FMU SUN DOMAIN-CONTAINING"/>
    <property type="match status" value="1"/>
</dbReference>
<keyword evidence="1 5" id="KW-0489">Methyltransferase</keyword>
<organism evidence="7 8">
    <name type="scientific">Trichomonas vaginalis (strain ATCC PRA-98 / G3)</name>
    <dbReference type="NCBI Taxonomy" id="412133"/>
    <lineage>
        <taxon>Eukaryota</taxon>
        <taxon>Metamonada</taxon>
        <taxon>Parabasalia</taxon>
        <taxon>Trichomonadida</taxon>
        <taxon>Trichomonadidae</taxon>
        <taxon>Trichomonas</taxon>
    </lineage>
</organism>
<dbReference type="VEuPathDB" id="TrichDB:TVAGG3_0135880"/>
<dbReference type="GO" id="GO:0008173">
    <property type="term" value="F:RNA methyltransferase activity"/>
    <property type="evidence" value="ECO:0007669"/>
    <property type="project" value="InterPro"/>
</dbReference>
<dbReference type="SUPFAM" id="SSF53335">
    <property type="entry name" value="S-adenosyl-L-methionine-dependent methyltransferases"/>
    <property type="match status" value="1"/>
</dbReference>
<dbReference type="eggNOG" id="KOG2198">
    <property type="taxonomic scope" value="Eukaryota"/>
</dbReference>
<evidence type="ECO:0000256" key="5">
    <source>
        <dbReference type="PROSITE-ProRule" id="PRU01023"/>
    </source>
</evidence>
<dbReference type="InterPro" id="IPR001678">
    <property type="entry name" value="MeTrfase_RsmB-F_NOP2_dom"/>
</dbReference>
<dbReference type="GO" id="GO:0008168">
    <property type="term" value="F:methyltransferase activity"/>
    <property type="evidence" value="ECO:0000318"/>
    <property type="project" value="GO_Central"/>
</dbReference>
<protein>
    <submittedName>
        <fullName evidence="7">NOL1/NOP2/sun family protein</fullName>
    </submittedName>
</protein>
<dbReference type="PROSITE" id="PS51686">
    <property type="entry name" value="SAM_MT_RSMB_NOP"/>
    <property type="match status" value="1"/>
</dbReference>
<keyword evidence="4 5" id="KW-0694">RNA-binding</keyword>
<sequence length="619" mass="70480">MGRKKGQQSNERKKPDTCTDVTLIKDTYINYYKMQLVPAAIDEEGFNKMIETFKISLPHVFRLNPVANDAENVRKSLHLYLEDIKKADIEVQKIELLGDEFGEIFQMSIDNPNFRKNPALQPFRNWLNTHERSGDFSRQELVSMIPPYFLDVQPDHFVLDMCAAPGSKTTQVIEMMLKKANGKPLSGIVVANEVNAKRCHTLAGRLQRLDNRQIIVTSHEGQQFPELIKFDRIVCDVPCSGDGTLRKSPDAGPNWKLSEGQNLHVLQRAILTKALRLLKVGGRCVYSTCSLNPIEDEAVISSVLKECKGNVKILDVSDKFTDLKRTKGLKSWHVVTDEKEYMNPEEVPEEKKRRVPSSMFPIDVVEGIENSMRFLPHLNDTGGFFVCVLEKTGEVDDLKNPMNPRPMGKWPEPPFIALNKMESEVNIFEKLKSEYELNDEIKEENLFSRAENSVHSIILMNDNASKIIRESKPEVLRVVSCGSRIFSWKKLSDNYSIHAIPCYDGIDVAFESSNKRKFPVSQVDMKKLLEIGNSGLKFEELSENAKKLISEAEKGGLFVYVEGTKIRYGGMISKYNVALHVKKGIIPFEVAKLEEYFPELKTGEEKEIPENKDDKEQEE</sequence>
<dbReference type="FunCoup" id="A2FNB4">
    <property type="interactions" value="1055"/>
</dbReference>
<dbReference type="GO" id="GO:0003723">
    <property type="term" value="F:RNA binding"/>
    <property type="evidence" value="ECO:0007669"/>
    <property type="project" value="UniProtKB-UniRule"/>
</dbReference>
<keyword evidence="2 5" id="KW-0808">Transferase</keyword>
<name>A2FNB4_TRIV3</name>
<dbReference type="GO" id="GO:0001510">
    <property type="term" value="P:RNA methylation"/>
    <property type="evidence" value="ECO:0000318"/>
    <property type="project" value="GO_Central"/>
</dbReference>
<comment type="similarity">
    <text evidence="5">Belongs to the class I-like SAM-binding methyltransferase superfamily. RsmB/NOP family.</text>
</comment>
<dbReference type="InterPro" id="IPR023267">
    <property type="entry name" value="RCMT"/>
</dbReference>
<dbReference type="Pfam" id="PF01189">
    <property type="entry name" value="Methyltr_RsmB-F"/>
    <property type="match status" value="1"/>
</dbReference>
<evidence type="ECO:0000256" key="1">
    <source>
        <dbReference type="ARBA" id="ARBA00022603"/>
    </source>
</evidence>
<feature type="binding site" evidence="5">
    <location>
        <position position="236"/>
    </location>
    <ligand>
        <name>S-adenosyl-L-methionine</name>
        <dbReference type="ChEBI" id="CHEBI:59789"/>
    </ligand>
</feature>
<keyword evidence="3 5" id="KW-0949">S-adenosyl-L-methionine</keyword>
<evidence type="ECO:0000313" key="8">
    <source>
        <dbReference type="Proteomes" id="UP000001542"/>
    </source>
</evidence>
<reference evidence="7" key="1">
    <citation type="submission" date="2006-10" db="EMBL/GenBank/DDBJ databases">
        <authorList>
            <person name="Amadeo P."/>
            <person name="Zhao Q."/>
            <person name="Wortman J."/>
            <person name="Fraser-Liggett C."/>
            <person name="Carlton J."/>
        </authorList>
    </citation>
    <scope>NUCLEOTIDE SEQUENCE</scope>
    <source>
        <strain evidence="7">G3</strain>
    </source>
</reference>
<dbReference type="Proteomes" id="UP000001542">
    <property type="component" value="Unassembled WGS sequence"/>
</dbReference>
<dbReference type="InterPro" id="IPR029063">
    <property type="entry name" value="SAM-dependent_MTases_sf"/>
</dbReference>
<accession>A2FNB4</accession>